<feature type="region of interest" description="Disordered" evidence="1">
    <location>
        <begin position="1"/>
        <end position="41"/>
    </location>
</feature>
<dbReference type="Pfam" id="PF10214">
    <property type="entry name" value="Rrn6_beta-prop"/>
    <property type="match status" value="1"/>
</dbReference>
<keyword evidence="5" id="KW-1185">Reference proteome</keyword>
<dbReference type="STRING" id="5217.A0A4Q1BRS1"/>
<evidence type="ECO:0000313" key="5">
    <source>
        <dbReference type="Proteomes" id="UP000289152"/>
    </source>
</evidence>
<dbReference type="VEuPathDB" id="FungiDB:TREMEDRAFT_59598"/>
<dbReference type="Pfam" id="PF20639">
    <property type="entry name" value="Rrn6_K-rich"/>
    <property type="match status" value="1"/>
</dbReference>
<evidence type="ECO:0000313" key="4">
    <source>
        <dbReference type="EMBL" id="RXK40685.1"/>
    </source>
</evidence>
<feature type="compositionally biased region" description="Pro residues" evidence="1">
    <location>
        <begin position="1"/>
        <end position="14"/>
    </location>
</feature>
<comment type="caution">
    <text evidence="4">The sequence shown here is derived from an EMBL/GenBank/DDBJ whole genome shotgun (WGS) entry which is preliminary data.</text>
</comment>
<reference evidence="4 5" key="1">
    <citation type="submission" date="2016-06" db="EMBL/GenBank/DDBJ databases">
        <title>Evolution of pathogenesis and genome organization in the Tremellales.</title>
        <authorList>
            <person name="Cuomo C."/>
            <person name="Litvintseva A."/>
            <person name="Heitman J."/>
            <person name="Chen Y."/>
            <person name="Sun S."/>
            <person name="Springer D."/>
            <person name="Dromer F."/>
            <person name="Young S."/>
            <person name="Zeng Q."/>
            <person name="Chapman S."/>
            <person name="Gujja S."/>
            <person name="Saif S."/>
            <person name="Birren B."/>
        </authorList>
    </citation>
    <scope>NUCLEOTIDE SEQUENCE [LARGE SCALE GENOMIC DNA]</scope>
    <source>
        <strain evidence="4 5">ATCC 28783</strain>
    </source>
</reference>
<dbReference type="PANTHER" id="PTHR28221">
    <property type="entry name" value="RNA POLYMERASE I-SPECIFIC TRANSCRIPTION INITIATION FACTOR RRN6"/>
    <property type="match status" value="1"/>
</dbReference>
<dbReference type="InterPro" id="IPR019350">
    <property type="entry name" value="RNA_pol_I-sp_TIF_RRN6-like"/>
</dbReference>
<dbReference type="Proteomes" id="UP000289152">
    <property type="component" value="Unassembled WGS sequence"/>
</dbReference>
<feature type="domain" description="RRN6 K-rich C-terminal" evidence="3">
    <location>
        <begin position="796"/>
        <end position="929"/>
    </location>
</feature>
<proteinExistence type="predicted"/>
<accession>A0A4Q1BRS1</accession>
<organism evidence="4 5">
    <name type="scientific">Tremella mesenterica</name>
    <name type="common">Jelly fungus</name>
    <dbReference type="NCBI Taxonomy" id="5217"/>
    <lineage>
        <taxon>Eukaryota</taxon>
        <taxon>Fungi</taxon>
        <taxon>Dikarya</taxon>
        <taxon>Basidiomycota</taxon>
        <taxon>Agaricomycotina</taxon>
        <taxon>Tremellomycetes</taxon>
        <taxon>Tremellales</taxon>
        <taxon>Tremellaceae</taxon>
        <taxon>Tremella</taxon>
    </lineage>
</organism>
<name>A0A4Q1BRS1_TREME</name>
<dbReference type="InterPro" id="IPR048536">
    <property type="entry name" value="Rrn6_K-rich"/>
</dbReference>
<feature type="domain" description="RRN6 beta-propeller" evidence="2">
    <location>
        <begin position="164"/>
        <end position="426"/>
    </location>
</feature>
<evidence type="ECO:0008006" key="6">
    <source>
        <dbReference type="Google" id="ProtNLM"/>
    </source>
</evidence>
<dbReference type="InParanoid" id="A0A4Q1BRS1"/>
<dbReference type="InterPro" id="IPR048535">
    <property type="entry name" value="RRN6_beta-prop"/>
</dbReference>
<evidence type="ECO:0000256" key="1">
    <source>
        <dbReference type="SAM" id="MobiDB-lite"/>
    </source>
</evidence>
<protein>
    <recommendedName>
        <fullName evidence="6">RNA polymerase I-specific transcription initiation factor RRN6-like protein</fullName>
    </recommendedName>
</protein>
<dbReference type="OrthoDB" id="2382881at2759"/>
<gene>
    <name evidence="4" type="ORF">M231_01936</name>
</gene>
<dbReference type="AlphaFoldDB" id="A0A4Q1BRS1"/>
<evidence type="ECO:0000259" key="2">
    <source>
        <dbReference type="Pfam" id="PF10214"/>
    </source>
</evidence>
<evidence type="ECO:0000259" key="3">
    <source>
        <dbReference type="Pfam" id="PF20639"/>
    </source>
</evidence>
<dbReference type="PANTHER" id="PTHR28221:SF2">
    <property type="entry name" value="RNA POLYMERASE I-SPECIFIC TRANSCRIPTION INITIATION FACTOR RRN6"/>
    <property type="match status" value="1"/>
</dbReference>
<sequence length="929" mass="103716">MIPPTVEALPPPIGPKGGQVKPRRRLHPWEDSLPDPSDRVQAGSHGVVLDFGQAGGVSLDKIKGKWGWTWAGESRSKVHLESQGNVEQLFPPTRTISESSQLNLEEMTASATSFLQDIVPQDELEGLSDILDEELLAIHRNSLKPPVDYTRGSTMVVIDNPRVRYAPKLLAFPMGQVGHHLNISPFVRPKRQAHVNRRDLGRFEPIAKPMERFETPILQLEWSPATSGHRTDRESTILAVRLQAKTILIDILPNPAAGPKSNFNPVRTERVAQLTYEQTEGRRHADIALDPLHWGRFLMVDIAGGVWLWQQEHIEVDEKLQRVSKVRKLREPLAEAQDEFFRIAFGTTSGTALIMSSRQLTILDIESPSQTSLVLLQLSGPVRRFTALEKTALRRNAAVTCVATTFEVMWVDETLPGIPQLSWRHEYGNGSVKVMLLLAIPNFQSETILLSSSSLPHILAFYITNSFPVRSIHPPHPMSVSKPEKGELCSLVSLPWQGTEKDPRFVLVGLQEDGSISAVRLQRAIRRSSRSLHPLVKWNEEVEALAKLSEKSISDDIDGRAIRKSRVFDAHRAWRKINPSISSSTGDIFSVQALEQYAREIDAPFENFVTAADLVRDVTSEEQESVRSHLLKSIQVDPDTLPADLSRLENLDFSRHLPTVYSLRHPIARFLNDTPWNLEEILQIFPAPRQKAYIQKYEAHVYSLSLDLALSSVILHTDDFSSSTQGIRSDSQITSISSPEDAFASATARLTLNEASPPPLTFHVLSPNIQPPPGQTENTLESDPPSFQNTLDDPTVKSLLSEWVIGENPKSYQWKSWLDPSHPDLLSPRQRRIRPHPSPRTTILHGVDSTLIVKSENAQVVGKGVPTILRATASVPMILPTRASSPVQPLEMEVDQSQERMWASTQVERGPFGGKVGKKKIGKKRVGGF</sequence>
<dbReference type="EMBL" id="SDIL01000015">
    <property type="protein sequence ID" value="RXK40685.1"/>
    <property type="molecule type" value="Genomic_DNA"/>
</dbReference>